<proteinExistence type="predicted"/>
<sequence length="136" mass="15458">MGACKGKIEFFFVSKNGSGPRTWAQGFGFFPSLRSIRGLPLFTPFKHAAQNPNRDLESLFQTRQLKVDLRLFVHTRHHLRQTGRRQPLNQDATSGPIAATDPTGCRAKLLLSLSSPLLRARERNSRLSTPRRRHPR</sequence>
<reference evidence="2 3" key="1">
    <citation type="journal article" date="2015" name="Sci. Rep.">
        <title>The power of single molecule real-time sequencing technology in the de novo assembly of a eukaryotic genome.</title>
        <authorList>
            <person name="Sakai H."/>
            <person name="Naito K."/>
            <person name="Ogiso-Tanaka E."/>
            <person name="Takahashi Y."/>
            <person name="Iseki K."/>
            <person name="Muto C."/>
            <person name="Satou K."/>
            <person name="Teruya K."/>
            <person name="Shiroma A."/>
            <person name="Shimoji M."/>
            <person name="Hirano T."/>
            <person name="Itoh T."/>
            <person name="Kaga A."/>
            <person name="Tomooka N."/>
        </authorList>
    </citation>
    <scope>NUCLEOTIDE SEQUENCE [LARGE SCALE GENOMIC DNA]</scope>
    <source>
        <strain evidence="3">cv. Shumari</strain>
    </source>
</reference>
<keyword evidence="3" id="KW-1185">Reference proteome</keyword>
<evidence type="ECO:0000313" key="2">
    <source>
        <dbReference type="EMBL" id="BAT91479.1"/>
    </source>
</evidence>
<evidence type="ECO:0000313" key="3">
    <source>
        <dbReference type="Proteomes" id="UP000291084"/>
    </source>
</evidence>
<feature type="region of interest" description="Disordered" evidence="1">
    <location>
        <begin position="78"/>
        <end position="103"/>
    </location>
</feature>
<dbReference type="EMBL" id="AP015040">
    <property type="protein sequence ID" value="BAT91479.1"/>
    <property type="molecule type" value="Genomic_DNA"/>
</dbReference>
<dbReference type="AlphaFoldDB" id="A0A0S3SF86"/>
<evidence type="ECO:0000256" key="1">
    <source>
        <dbReference type="SAM" id="MobiDB-lite"/>
    </source>
</evidence>
<organism evidence="2 3">
    <name type="scientific">Vigna angularis var. angularis</name>
    <dbReference type="NCBI Taxonomy" id="157739"/>
    <lineage>
        <taxon>Eukaryota</taxon>
        <taxon>Viridiplantae</taxon>
        <taxon>Streptophyta</taxon>
        <taxon>Embryophyta</taxon>
        <taxon>Tracheophyta</taxon>
        <taxon>Spermatophyta</taxon>
        <taxon>Magnoliopsida</taxon>
        <taxon>eudicotyledons</taxon>
        <taxon>Gunneridae</taxon>
        <taxon>Pentapetalae</taxon>
        <taxon>rosids</taxon>
        <taxon>fabids</taxon>
        <taxon>Fabales</taxon>
        <taxon>Fabaceae</taxon>
        <taxon>Papilionoideae</taxon>
        <taxon>50 kb inversion clade</taxon>
        <taxon>NPAAA clade</taxon>
        <taxon>indigoferoid/millettioid clade</taxon>
        <taxon>Phaseoleae</taxon>
        <taxon>Vigna</taxon>
    </lineage>
</organism>
<dbReference type="Proteomes" id="UP000291084">
    <property type="component" value="Chromosome 7"/>
</dbReference>
<name>A0A0S3SF86_PHAAN</name>
<protein>
    <submittedName>
        <fullName evidence="2">Uncharacterized protein</fullName>
    </submittedName>
</protein>
<accession>A0A0S3SF86</accession>
<gene>
    <name evidence="2" type="primary">Vigan.07G007800</name>
    <name evidence="2" type="ORF">VIGAN_07007800</name>
</gene>